<sequence length="166" mass="18454">MSEESKAKAAAGGPVAGEKTIFMKIIDKEIPTTLIHEDDRCVAFDDISPQAPVHFLVIPKKPITMIDTAEPEDEGVIPNKELTVPESIILMMSDFLFALTRFWVICCWWQKRLPSNKKDWIRDTVWSLTTVSRAVSPCTIFMSTASVESSCPGLRVANCSGCKFCP</sequence>
<protein>
    <recommendedName>
        <fullName evidence="2">HIT domain-containing protein</fullName>
    </recommendedName>
</protein>
<dbReference type="InterPro" id="IPR036265">
    <property type="entry name" value="HIT-like_sf"/>
</dbReference>
<dbReference type="SUPFAM" id="SSF54197">
    <property type="entry name" value="HIT-like"/>
    <property type="match status" value="1"/>
</dbReference>
<comment type="caution">
    <text evidence="3">The sequence shown here is derived from an EMBL/GenBank/DDBJ whole genome shotgun (WGS) entry which is preliminary data.</text>
</comment>
<organism evidence="3 4">
    <name type="scientific">Tigriopus californicus</name>
    <name type="common">Marine copepod</name>
    <dbReference type="NCBI Taxonomy" id="6832"/>
    <lineage>
        <taxon>Eukaryota</taxon>
        <taxon>Metazoa</taxon>
        <taxon>Ecdysozoa</taxon>
        <taxon>Arthropoda</taxon>
        <taxon>Crustacea</taxon>
        <taxon>Multicrustacea</taxon>
        <taxon>Hexanauplia</taxon>
        <taxon>Copepoda</taxon>
        <taxon>Harpacticoida</taxon>
        <taxon>Harpacticidae</taxon>
        <taxon>Tigriopus</taxon>
    </lineage>
</organism>
<dbReference type="InterPro" id="IPR001310">
    <property type="entry name" value="Histidine_triad_HIT"/>
</dbReference>
<evidence type="ECO:0000259" key="2">
    <source>
        <dbReference type="PROSITE" id="PS51084"/>
    </source>
</evidence>
<dbReference type="PROSITE" id="PS51084">
    <property type="entry name" value="HIT_2"/>
    <property type="match status" value="1"/>
</dbReference>
<name>A0A553PFP4_TIGCA</name>
<dbReference type="PRINTS" id="PR00332">
    <property type="entry name" value="HISTRIAD"/>
</dbReference>
<dbReference type="Proteomes" id="UP000318571">
    <property type="component" value="Chromosome 5"/>
</dbReference>
<proteinExistence type="predicted"/>
<feature type="domain" description="HIT" evidence="2">
    <location>
        <begin position="21"/>
        <end position="64"/>
    </location>
</feature>
<evidence type="ECO:0000313" key="3">
    <source>
        <dbReference type="EMBL" id="TRY76496.1"/>
    </source>
</evidence>
<dbReference type="AlphaFoldDB" id="A0A553PFP4"/>
<dbReference type="Pfam" id="PF11969">
    <property type="entry name" value="DcpS_C"/>
    <property type="match status" value="1"/>
</dbReference>
<reference evidence="3 4" key="1">
    <citation type="journal article" date="2018" name="Nat. Ecol. Evol.">
        <title>Genomic signatures of mitonuclear coevolution across populations of Tigriopus californicus.</title>
        <authorList>
            <person name="Barreto F.S."/>
            <person name="Watson E.T."/>
            <person name="Lima T.G."/>
            <person name="Willett C.S."/>
            <person name="Edmands S."/>
            <person name="Li W."/>
            <person name="Burton R.S."/>
        </authorList>
    </citation>
    <scope>NUCLEOTIDE SEQUENCE [LARGE SCALE GENOMIC DNA]</scope>
    <source>
        <strain evidence="3 4">San Diego</strain>
    </source>
</reference>
<accession>A0A553PFP4</accession>
<dbReference type="Gene3D" id="3.30.428.10">
    <property type="entry name" value="HIT-like"/>
    <property type="match status" value="1"/>
</dbReference>
<dbReference type="PANTHER" id="PTHR23089">
    <property type="entry name" value="HISTIDINE TRIAD HIT PROTEIN"/>
    <property type="match status" value="1"/>
</dbReference>
<dbReference type="GO" id="GO:0003824">
    <property type="term" value="F:catalytic activity"/>
    <property type="evidence" value="ECO:0007669"/>
    <property type="project" value="InterPro"/>
</dbReference>
<dbReference type="InterPro" id="IPR011146">
    <property type="entry name" value="HIT-like"/>
</dbReference>
<comment type="caution">
    <text evidence="1">Lacks conserved residue(s) required for the propagation of feature annotation.</text>
</comment>
<evidence type="ECO:0000256" key="1">
    <source>
        <dbReference type="PROSITE-ProRule" id="PRU00464"/>
    </source>
</evidence>
<dbReference type="EMBL" id="VCGU01000004">
    <property type="protein sequence ID" value="TRY76496.1"/>
    <property type="molecule type" value="Genomic_DNA"/>
</dbReference>
<gene>
    <name evidence="3" type="ORF">TCAL_00076</name>
</gene>
<keyword evidence="4" id="KW-1185">Reference proteome</keyword>
<dbReference type="STRING" id="6832.A0A553PFP4"/>
<evidence type="ECO:0000313" key="4">
    <source>
        <dbReference type="Proteomes" id="UP000318571"/>
    </source>
</evidence>